<dbReference type="AlphaFoldDB" id="A0A8S3S9Z3"/>
<name>A0A8S3S9Z3_MYTED</name>
<protein>
    <recommendedName>
        <fullName evidence="3">C-type lectin domain-containing protein</fullName>
    </recommendedName>
</protein>
<dbReference type="OrthoDB" id="6062911at2759"/>
<dbReference type="SUPFAM" id="SSF56436">
    <property type="entry name" value="C-type lectin-like"/>
    <property type="match status" value="1"/>
</dbReference>
<dbReference type="InterPro" id="IPR016187">
    <property type="entry name" value="CTDL_fold"/>
</dbReference>
<dbReference type="SMART" id="SM00034">
    <property type="entry name" value="CLECT"/>
    <property type="match status" value="1"/>
</dbReference>
<sequence length="222" mass="25583">MIFVPIILLMVICKDVTSIPCLSNESKKDFDDSRIALKDMENNLGNTVKKLENSFKKITASIQDQLGVVKDALSNVGEKVKKVDSDFRVLGKDFKKTKWHKYNGHCYFYGTDSQDWFTAERKCRDIGGYIAKIGDEKENKQIFANKPSASNHYWIGLTDLIEGEYRWTFDQTKATYLPWHSSYGKTNNGYNCGGLLNNHNGQWFDHPCNSKFFYICESNFCF</sequence>
<feature type="domain" description="C-type lectin" evidence="3">
    <location>
        <begin position="102"/>
        <end position="217"/>
    </location>
</feature>
<dbReference type="CDD" id="cd00037">
    <property type="entry name" value="CLECT"/>
    <property type="match status" value="1"/>
</dbReference>
<dbReference type="PROSITE" id="PS50041">
    <property type="entry name" value="C_TYPE_LECTIN_2"/>
    <property type="match status" value="1"/>
</dbReference>
<feature type="chain" id="PRO_5035783135" description="C-type lectin domain-containing protein" evidence="2">
    <location>
        <begin position="19"/>
        <end position="222"/>
    </location>
</feature>
<keyword evidence="1" id="KW-1015">Disulfide bond</keyword>
<dbReference type="EMBL" id="CAJPWZ010001582">
    <property type="protein sequence ID" value="CAG2217916.1"/>
    <property type="molecule type" value="Genomic_DNA"/>
</dbReference>
<proteinExistence type="predicted"/>
<comment type="caution">
    <text evidence="4">The sequence shown here is derived from an EMBL/GenBank/DDBJ whole genome shotgun (WGS) entry which is preliminary data.</text>
</comment>
<gene>
    <name evidence="4" type="ORF">MEDL_31620</name>
</gene>
<keyword evidence="5" id="KW-1185">Reference proteome</keyword>
<dbReference type="PROSITE" id="PS00615">
    <property type="entry name" value="C_TYPE_LECTIN_1"/>
    <property type="match status" value="1"/>
</dbReference>
<dbReference type="InterPro" id="IPR050111">
    <property type="entry name" value="C-type_lectin/snaclec_domain"/>
</dbReference>
<organism evidence="4 5">
    <name type="scientific">Mytilus edulis</name>
    <name type="common">Blue mussel</name>
    <dbReference type="NCBI Taxonomy" id="6550"/>
    <lineage>
        <taxon>Eukaryota</taxon>
        <taxon>Metazoa</taxon>
        <taxon>Spiralia</taxon>
        <taxon>Lophotrochozoa</taxon>
        <taxon>Mollusca</taxon>
        <taxon>Bivalvia</taxon>
        <taxon>Autobranchia</taxon>
        <taxon>Pteriomorphia</taxon>
        <taxon>Mytilida</taxon>
        <taxon>Mytiloidea</taxon>
        <taxon>Mytilidae</taxon>
        <taxon>Mytilinae</taxon>
        <taxon>Mytilus</taxon>
    </lineage>
</organism>
<dbReference type="PANTHER" id="PTHR22803">
    <property type="entry name" value="MANNOSE, PHOSPHOLIPASE, LECTIN RECEPTOR RELATED"/>
    <property type="match status" value="1"/>
</dbReference>
<dbReference type="Gene3D" id="3.10.100.10">
    <property type="entry name" value="Mannose-Binding Protein A, subunit A"/>
    <property type="match status" value="1"/>
</dbReference>
<evidence type="ECO:0000256" key="2">
    <source>
        <dbReference type="SAM" id="SignalP"/>
    </source>
</evidence>
<dbReference type="InterPro" id="IPR001304">
    <property type="entry name" value="C-type_lectin-like"/>
</dbReference>
<dbReference type="Pfam" id="PF00059">
    <property type="entry name" value="Lectin_C"/>
    <property type="match status" value="1"/>
</dbReference>
<evidence type="ECO:0000256" key="1">
    <source>
        <dbReference type="ARBA" id="ARBA00023157"/>
    </source>
</evidence>
<accession>A0A8S3S9Z3</accession>
<evidence type="ECO:0000313" key="5">
    <source>
        <dbReference type="Proteomes" id="UP000683360"/>
    </source>
</evidence>
<evidence type="ECO:0000313" key="4">
    <source>
        <dbReference type="EMBL" id="CAG2217916.1"/>
    </source>
</evidence>
<keyword evidence="2" id="KW-0732">Signal</keyword>
<dbReference type="Proteomes" id="UP000683360">
    <property type="component" value="Unassembled WGS sequence"/>
</dbReference>
<dbReference type="InterPro" id="IPR018378">
    <property type="entry name" value="C-type_lectin_CS"/>
</dbReference>
<dbReference type="InterPro" id="IPR016186">
    <property type="entry name" value="C-type_lectin-like/link_sf"/>
</dbReference>
<evidence type="ECO:0000259" key="3">
    <source>
        <dbReference type="PROSITE" id="PS50041"/>
    </source>
</evidence>
<feature type="signal peptide" evidence="2">
    <location>
        <begin position="1"/>
        <end position="18"/>
    </location>
</feature>
<reference evidence="4" key="1">
    <citation type="submission" date="2021-03" db="EMBL/GenBank/DDBJ databases">
        <authorList>
            <person name="Bekaert M."/>
        </authorList>
    </citation>
    <scope>NUCLEOTIDE SEQUENCE</scope>
</reference>